<evidence type="ECO:0000256" key="16">
    <source>
        <dbReference type="SAM" id="Phobius"/>
    </source>
</evidence>
<evidence type="ECO:0000256" key="6">
    <source>
        <dbReference type="ARBA" id="ARBA00022679"/>
    </source>
</evidence>
<evidence type="ECO:0000256" key="1">
    <source>
        <dbReference type="ARBA" id="ARBA00000085"/>
    </source>
</evidence>
<name>A0ABV2GF12_9BACL</name>
<evidence type="ECO:0000256" key="15">
    <source>
        <dbReference type="SAM" id="MobiDB-lite"/>
    </source>
</evidence>
<proteinExistence type="predicted"/>
<keyword evidence="13 16" id="KW-0472">Membrane</keyword>
<dbReference type="SMART" id="SM00387">
    <property type="entry name" value="HATPase_c"/>
    <property type="match status" value="1"/>
</dbReference>
<organism evidence="18 19">
    <name type="scientific">Bhargavaea ullalensis</name>
    <dbReference type="NCBI Taxonomy" id="1265685"/>
    <lineage>
        <taxon>Bacteria</taxon>
        <taxon>Bacillati</taxon>
        <taxon>Bacillota</taxon>
        <taxon>Bacilli</taxon>
        <taxon>Bacillales</taxon>
        <taxon>Caryophanaceae</taxon>
        <taxon>Bhargavaea</taxon>
    </lineage>
</organism>
<comment type="caution">
    <text evidence="18">The sequence shown here is derived from an EMBL/GenBank/DDBJ whole genome shotgun (WGS) entry which is preliminary data.</text>
</comment>
<dbReference type="Gene3D" id="1.20.5.1930">
    <property type="match status" value="1"/>
</dbReference>
<evidence type="ECO:0000256" key="3">
    <source>
        <dbReference type="ARBA" id="ARBA00012438"/>
    </source>
</evidence>
<evidence type="ECO:0000256" key="11">
    <source>
        <dbReference type="ARBA" id="ARBA00022989"/>
    </source>
</evidence>
<comment type="subcellular location">
    <subcellularLocation>
        <location evidence="2">Cell membrane</location>
        <topology evidence="2">Multi-pass membrane protein</topology>
    </subcellularLocation>
</comment>
<evidence type="ECO:0000256" key="2">
    <source>
        <dbReference type="ARBA" id="ARBA00004651"/>
    </source>
</evidence>
<dbReference type="PANTHER" id="PTHR24421:SF37">
    <property type="entry name" value="SENSOR HISTIDINE KINASE NARS"/>
    <property type="match status" value="1"/>
</dbReference>
<dbReference type="GO" id="GO:0004673">
    <property type="term" value="F:protein histidine kinase activity"/>
    <property type="evidence" value="ECO:0007669"/>
    <property type="project" value="UniProtKB-EC"/>
</dbReference>
<evidence type="ECO:0000256" key="9">
    <source>
        <dbReference type="ARBA" id="ARBA00022777"/>
    </source>
</evidence>
<keyword evidence="8" id="KW-0547">Nucleotide-binding</keyword>
<feature type="coiled-coil region" evidence="14">
    <location>
        <begin position="106"/>
        <end position="140"/>
    </location>
</feature>
<dbReference type="PANTHER" id="PTHR24421">
    <property type="entry name" value="NITRATE/NITRITE SENSOR PROTEIN NARX-RELATED"/>
    <property type="match status" value="1"/>
</dbReference>
<dbReference type="EC" id="2.7.13.3" evidence="3"/>
<sequence>MKAFITRGVLLSLLFLSVSFGILFLLLGVPAEETWMPLIEDERYDMPPAVWILAGAVALGWCLSAWSALLVRSAGKSVEHRLAVLAGGSAETDETAPLPDKTERVLAEVESLIGTQRERLKQISDERAETQEELVQERLVQERQRLARELHDSVSQQLFAASMLLSAMAEKERLERGEPSKVLMQVEHTVQQAQVEMRALLLHLRPAALNDKTLSDGLRMLLRELDEKVHFEIRGRIEDVPLSKGAEDHLFRIAQETLSNALRHAKATELDVLFVERDGLAIFRVQDNGVGFRDGGGKAGSYGLRNVRERAIEIGGTCKIVSVPSQGTIVEVKVPALPSSDGEGGAQSAEAGDPSGGADGTALLQPEQEETEGSR</sequence>
<keyword evidence="6 18" id="KW-0808">Transferase</keyword>
<dbReference type="InterPro" id="IPR017202">
    <property type="entry name" value="LiaS/VraS"/>
</dbReference>
<keyword evidence="14" id="KW-0175">Coiled coil</keyword>
<evidence type="ECO:0000256" key="12">
    <source>
        <dbReference type="ARBA" id="ARBA00023012"/>
    </source>
</evidence>
<reference evidence="18 19" key="1">
    <citation type="submission" date="2024-06" db="EMBL/GenBank/DDBJ databases">
        <title>Genomic Encyclopedia of Type Strains, Phase IV (KMG-IV): sequencing the most valuable type-strain genomes for metagenomic binning, comparative biology and taxonomic classification.</title>
        <authorList>
            <person name="Goeker M."/>
        </authorList>
    </citation>
    <scope>NUCLEOTIDE SEQUENCE [LARGE SCALE GENOMIC DNA]</scope>
    <source>
        <strain evidence="18 19">DSM 26128</strain>
    </source>
</reference>
<keyword evidence="5" id="KW-0597">Phosphoprotein</keyword>
<evidence type="ECO:0000313" key="19">
    <source>
        <dbReference type="Proteomes" id="UP001549099"/>
    </source>
</evidence>
<comment type="catalytic activity">
    <reaction evidence="1">
        <text>ATP + protein L-histidine = ADP + protein N-phospho-L-histidine.</text>
        <dbReference type="EC" id="2.7.13.3"/>
    </reaction>
</comment>
<evidence type="ECO:0000256" key="10">
    <source>
        <dbReference type="ARBA" id="ARBA00022840"/>
    </source>
</evidence>
<accession>A0ABV2GF12</accession>
<evidence type="ECO:0000256" key="5">
    <source>
        <dbReference type="ARBA" id="ARBA00022553"/>
    </source>
</evidence>
<feature type="region of interest" description="Disordered" evidence="15">
    <location>
        <begin position="334"/>
        <end position="375"/>
    </location>
</feature>
<evidence type="ECO:0000256" key="13">
    <source>
        <dbReference type="ARBA" id="ARBA00023136"/>
    </source>
</evidence>
<evidence type="ECO:0000313" key="18">
    <source>
        <dbReference type="EMBL" id="MET3576607.1"/>
    </source>
</evidence>
<evidence type="ECO:0000256" key="14">
    <source>
        <dbReference type="SAM" id="Coils"/>
    </source>
</evidence>
<dbReference type="PIRSF" id="PIRSF037431">
    <property type="entry name" value="STHK_LiaS"/>
    <property type="match status" value="1"/>
</dbReference>
<dbReference type="InterPro" id="IPR011712">
    <property type="entry name" value="Sig_transdc_His_kin_sub3_dim/P"/>
</dbReference>
<keyword evidence="9 18" id="KW-0418">Kinase</keyword>
<dbReference type="Proteomes" id="UP001549099">
    <property type="component" value="Unassembled WGS sequence"/>
</dbReference>
<evidence type="ECO:0000256" key="8">
    <source>
        <dbReference type="ARBA" id="ARBA00022741"/>
    </source>
</evidence>
<dbReference type="InterPro" id="IPR003594">
    <property type="entry name" value="HATPase_dom"/>
</dbReference>
<feature type="transmembrane region" description="Helical" evidence="16">
    <location>
        <begin position="50"/>
        <end position="71"/>
    </location>
</feature>
<keyword evidence="19" id="KW-1185">Reference proteome</keyword>
<keyword evidence="7 16" id="KW-0812">Transmembrane</keyword>
<evidence type="ECO:0000256" key="7">
    <source>
        <dbReference type="ARBA" id="ARBA00022692"/>
    </source>
</evidence>
<keyword evidence="4" id="KW-1003">Cell membrane</keyword>
<keyword evidence="12" id="KW-0902">Two-component regulatory system</keyword>
<dbReference type="InterPro" id="IPR036890">
    <property type="entry name" value="HATPase_C_sf"/>
</dbReference>
<feature type="domain" description="Histidine kinase/HSP90-like ATPase" evidence="17">
    <location>
        <begin position="245"/>
        <end position="338"/>
    </location>
</feature>
<dbReference type="InterPro" id="IPR050482">
    <property type="entry name" value="Sensor_HK_TwoCompSys"/>
</dbReference>
<dbReference type="EMBL" id="JBEPLW010000027">
    <property type="protein sequence ID" value="MET3576607.1"/>
    <property type="molecule type" value="Genomic_DNA"/>
</dbReference>
<dbReference type="Gene3D" id="3.30.565.10">
    <property type="entry name" value="Histidine kinase-like ATPase, C-terminal domain"/>
    <property type="match status" value="1"/>
</dbReference>
<dbReference type="Pfam" id="PF07730">
    <property type="entry name" value="HisKA_3"/>
    <property type="match status" value="1"/>
</dbReference>
<dbReference type="CDD" id="cd16917">
    <property type="entry name" value="HATPase_UhpB-NarQ-NarX-like"/>
    <property type="match status" value="1"/>
</dbReference>
<evidence type="ECO:0000256" key="4">
    <source>
        <dbReference type="ARBA" id="ARBA00022475"/>
    </source>
</evidence>
<dbReference type="SUPFAM" id="SSF55874">
    <property type="entry name" value="ATPase domain of HSP90 chaperone/DNA topoisomerase II/histidine kinase"/>
    <property type="match status" value="1"/>
</dbReference>
<dbReference type="RefSeq" id="WP_354198796.1">
    <property type="nucleotide sequence ID" value="NZ_JBEPLW010000027.1"/>
</dbReference>
<protein>
    <recommendedName>
        <fullName evidence="3">histidine kinase</fullName>
        <ecNumber evidence="3">2.7.13.3</ecNumber>
    </recommendedName>
</protein>
<keyword evidence="11 16" id="KW-1133">Transmembrane helix</keyword>
<keyword evidence="10" id="KW-0067">ATP-binding</keyword>
<gene>
    <name evidence="18" type="ORF">ABID49_002536</name>
</gene>
<evidence type="ECO:0000259" key="17">
    <source>
        <dbReference type="SMART" id="SM00387"/>
    </source>
</evidence>
<dbReference type="Pfam" id="PF02518">
    <property type="entry name" value="HATPase_c"/>
    <property type="match status" value="1"/>
</dbReference>